<organism evidence="1 2">
    <name type="scientific">Pseudomonas phage PspYZU05</name>
    <dbReference type="NCBI Taxonomy" id="1983556"/>
    <lineage>
        <taxon>Viruses</taxon>
        <taxon>Duplodnaviria</taxon>
        <taxon>Heunggongvirae</taxon>
        <taxon>Uroviricota</taxon>
        <taxon>Caudoviricetes</taxon>
        <taxon>Pantevenvirales</taxon>
        <taxon>Straboviridae</taxon>
        <taxon>Jiangsuvirus</taxon>
        <taxon>Jiangsuvirus pspyzu05</taxon>
    </lineage>
</organism>
<keyword evidence="2" id="KW-1185">Reference proteome</keyword>
<dbReference type="EMBL" id="KY971610">
    <property type="protein sequence ID" value="ASD52165.1"/>
    <property type="molecule type" value="Genomic_DNA"/>
</dbReference>
<reference evidence="1 2" key="1">
    <citation type="submission" date="2017-04" db="EMBL/GenBank/DDBJ databases">
        <title>Isolation of lytic bacteriophages infecting Pseudomonas strains for biocontrol of fish and shrimp spoilage during chilled storage.</title>
        <authorList>
            <person name="Yang Z."/>
            <person name="Tao X."/>
            <person name="Gao L."/>
            <person name="Rao S."/>
        </authorList>
    </citation>
    <scope>NUCLEOTIDE SEQUENCE [LARGE SCALE GENOMIC DNA]</scope>
</reference>
<evidence type="ECO:0000313" key="1">
    <source>
        <dbReference type="EMBL" id="ASD52165.1"/>
    </source>
</evidence>
<proteinExistence type="predicted"/>
<name>A0A2U7N2U1_9CAUD</name>
<evidence type="ECO:0000313" key="2">
    <source>
        <dbReference type="Proteomes" id="UP000247773"/>
    </source>
</evidence>
<accession>A0A2U7N2U1</accession>
<sequence>MKKAQKVTPVKVATVPSKRAGYKRKSNSRIDQTLAKIIRKAGFKKVDGAHVPRTPIMVKPIVIDVVTAATAPKKAKSRKPSATKAAKAAKKI</sequence>
<dbReference type="Proteomes" id="UP000247773">
    <property type="component" value="Genome"/>
</dbReference>
<protein>
    <submittedName>
        <fullName evidence="1">Uncharacterized protein</fullName>
    </submittedName>
</protein>
<gene>
    <name evidence="1" type="ORF">PspYZU05_213</name>
</gene>